<comment type="caution">
    <text evidence="3">The sequence shown here is derived from an EMBL/GenBank/DDBJ whole genome shotgun (WGS) entry which is preliminary data.</text>
</comment>
<dbReference type="InterPro" id="IPR003425">
    <property type="entry name" value="CCB3/YggT"/>
</dbReference>
<dbReference type="GO" id="GO:0016020">
    <property type="term" value="C:membrane"/>
    <property type="evidence" value="ECO:0007669"/>
    <property type="project" value="InterPro"/>
</dbReference>
<accession>A0A4R1BIS5</accession>
<comment type="similarity">
    <text evidence="1">Belongs to the YggT family.</text>
</comment>
<keyword evidence="2" id="KW-1133">Transmembrane helix</keyword>
<evidence type="ECO:0000313" key="4">
    <source>
        <dbReference type="Proteomes" id="UP000295443"/>
    </source>
</evidence>
<dbReference type="Proteomes" id="UP000295443">
    <property type="component" value="Unassembled WGS sequence"/>
</dbReference>
<dbReference type="RefSeq" id="WP_131445083.1">
    <property type="nucleotide sequence ID" value="NZ_SJZB01000014.1"/>
</dbReference>
<sequence length="195" mass="21566">MFQDAAQFLLRMACELAATAFWLRFYMQLTRVPFQNPFAQFVVKVTNFAVRPARRLIPGLFGLDLASLMFFLLAEFVWVVASHWLAGYPFLAAGAAVWPAFLLLTVAAAVKLVIYLLIALIFVQAIISWVNPFSPAAPVFYALARPVLAPFQRFIPPISGIDLSPLAAFVVLQLILIVPVAGLETFAHRLAFGLP</sequence>
<dbReference type="PANTHER" id="PTHR33219">
    <property type="entry name" value="YLMG HOMOLOG PROTEIN 2, CHLOROPLASTIC"/>
    <property type="match status" value="1"/>
</dbReference>
<organism evidence="3 4">
    <name type="scientific">Parasulfuritortus cantonensis</name>
    <dbReference type="NCBI Taxonomy" id="2528202"/>
    <lineage>
        <taxon>Bacteria</taxon>
        <taxon>Pseudomonadati</taxon>
        <taxon>Pseudomonadota</taxon>
        <taxon>Betaproteobacteria</taxon>
        <taxon>Nitrosomonadales</taxon>
        <taxon>Thiobacillaceae</taxon>
        <taxon>Parasulfuritortus</taxon>
    </lineage>
</organism>
<dbReference type="PANTHER" id="PTHR33219:SF14">
    <property type="entry name" value="PROTEIN COFACTOR ASSEMBLY OF COMPLEX C SUBUNIT B CCB3, CHLOROPLASTIC-RELATED"/>
    <property type="match status" value="1"/>
</dbReference>
<evidence type="ECO:0000256" key="1">
    <source>
        <dbReference type="ARBA" id="ARBA00010894"/>
    </source>
</evidence>
<feature type="transmembrane region" description="Helical" evidence="2">
    <location>
        <begin position="60"/>
        <end position="81"/>
    </location>
</feature>
<feature type="transmembrane region" description="Helical" evidence="2">
    <location>
        <begin position="87"/>
        <end position="105"/>
    </location>
</feature>
<dbReference type="AlphaFoldDB" id="A0A4R1BIS5"/>
<gene>
    <name evidence="3" type="ORF">EZJ19_04410</name>
</gene>
<feature type="transmembrane region" description="Helical" evidence="2">
    <location>
        <begin position="112"/>
        <end position="130"/>
    </location>
</feature>
<protein>
    <submittedName>
        <fullName evidence="3">YggT family protein</fullName>
    </submittedName>
</protein>
<dbReference type="Pfam" id="PF02325">
    <property type="entry name" value="CCB3_YggT"/>
    <property type="match status" value="2"/>
</dbReference>
<dbReference type="EMBL" id="SJZB01000014">
    <property type="protein sequence ID" value="TCJ17200.1"/>
    <property type="molecule type" value="Genomic_DNA"/>
</dbReference>
<dbReference type="OrthoDB" id="9806665at2"/>
<keyword evidence="2" id="KW-0472">Membrane</keyword>
<evidence type="ECO:0000313" key="3">
    <source>
        <dbReference type="EMBL" id="TCJ17200.1"/>
    </source>
</evidence>
<keyword evidence="2" id="KW-0812">Transmembrane</keyword>
<feature type="transmembrane region" description="Helical" evidence="2">
    <location>
        <begin position="166"/>
        <end position="187"/>
    </location>
</feature>
<proteinExistence type="inferred from homology"/>
<keyword evidence="4" id="KW-1185">Reference proteome</keyword>
<reference evidence="3 4" key="1">
    <citation type="submission" date="2019-03" db="EMBL/GenBank/DDBJ databases">
        <title>Genome sequence of Thiobacillaceae bacterium LSR1, a sulfur-oxidizing bacterium isolated from freshwater sediment.</title>
        <authorList>
            <person name="Li S."/>
        </authorList>
    </citation>
    <scope>NUCLEOTIDE SEQUENCE [LARGE SCALE GENOMIC DNA]</scope>
    <source>
        <strain evidence="3 4">LSR1</strain>
    </source>
</reference>
<evidence type="ECO:0000256" key="2">
    <source>
        <dbReference type="SAM" id="Phobius"/>
    </source>
</evidence>
<name>A0A4R1BIS5_9PROT</name>